<dbReference type="EMBL" id="JACHFQ010000011">
    <property type="protein sequence ID" value="MBB5227422.1"/>
    <property type="molecule type" value="Genomic_DNA"/>
</dbReference>
<evidence type="ECO:0000313" key="2">
    <source>
        <dbReference type="Proteomes" id="UP000518887"/>
    </source>
</evidence>
<accession>A0A7W8GBI3</accession>
<dbReference type="AlphaFoldDB" id="A0A7W8GBI3"/>
<dbReference type="Proteomes" id="UP000518887">
    <property type="component" value="Unassembled WGS sequence"/>
</dbReference>
<evidence type="ECO:0000313" key="1">
    <source>
        <dbReference type="EMBL" id="MBB5227422.1"/>
    </source>
</evidence>
<comment type="caution">
    <text evidence="1">The sequence shown here is derived from an EMBL/GenBank/DDBJ whole genome shotgun (WGS) entry which is preliminary data.</text>
</comment>
<keyword evidence="2" id="KW-1185">Reference proteome</keyword>
<sequence>MKITAVAADAGGWKLTLKDYSDEIYEYGVIPEYKSNLTSPGILQLPGDAIRESEERAELDNQNAQQTAALSNVAEIAETKLELSSTTMSFHLNGEDNTLYSESMSFTAALMYNGEGLSPDSVSAVCDSQSFTCTASVDGLVITVAVSSLYGASFPAKATAGVTLTAVKNGITYSATCTITASDTGKYLGPVNEVASIPTSLVLGDYFTWTGSNTDTGLTEDGHLYTSYLYRFTGQHGGTAKWIADQRIEHNASALSDILNMLDENLTKKNAYGITFMDRLAVNAVFARLLMASQAFIHYLETANITIKAATNAGYATSAGSAATATTADSATNAGYATSAGSATTATNAGTATNVHGGELYEMITGDSRQGTAGIAIHTEDWTGPSSQTGFGILRNGNAYFNNGVFRGKIFASSGSFAGNISSKVFHFDPTAFSASSTGYYDDENVWHDFVDGDMWFIGV</sequence>
<gene>
    <name evidence="1" type="ORF">HNP76_002822</name>
</gene>
<proteinExistence type="predicted"/>
<name>A0A7W8GBI3_9SPIR</name>
<protein>
    <submittedName>
        <fullName evidence="1">Uncharacterized protein</fullName>
    </submittedName>
</protein>
<organism evidence="1 2">
    <name type="scientific">Treponema ruminis</name>
    <dbReference type="NCBI Taxonomy" id="744515"/>
    <lineage>
        <taxon>Bacteria</taxon>
        <taxon>Pseudomonadati</taxon>
        <taxon>Spirochaetota</taxon>
        <taxon>Spirochaetia</taxon>
        <taxon>Spirochaetales</taxon>
        <taxon>Treponemataceae</taxon>
        <taxon>Treponema</taxon>
    </lineage>
</organism>
<reference evidence="1 2" key="1">
    <citation type="submission" date="2020-08" db="EMBL/GenBank/DDBJ databases">
        <title>Genomic Encyclopedia of Type Strains, Phase IV (KMG-IV): sequencing the most valuable type-strain genomes for metagenomic binning, comparative biology and taxonomic classification.</title>
        <authorList>
            <person name="Goeker M."/>
        </authorList>
    </citation>
    <scope>NUCLEOTIDE SEQUENCE [LARGE SCALE GENOMIC DNA]</scope>
    <source>
        <strain evidence="1 2">DSM 103462</strain>
    </source>
</reference>